<keyword evidence="2" id="KW-0732">Signal</keyword>
<name>A0ABW5LUT1_9FLAO</name>
<proteinExistence type="predicted"/>
<dbReference type="SUPFAM" id="SSF49464">
    <property type="entry name" value="Carboxypeptidase regulatory domain-like"/>
    <property type="match status" value="1"/>
</dbReference>
<organism evidence="4 5">
    <name type="scientific">Pseudotenacibaculum haliotis</name>
    <dbReference type="NCBI Taxonomy" id="1862138"/>
    <lineage>
        <taxon>Bacteria</taxon>
        <taxon>Pseudomonadati</taxon>
        <taxon>Bacteroidota</taxon>
        <taxon>Flavobacteriia</taxon>
        <taxon>Flavobacteriales</taxon>
        <taxon>Flavobacteriaceae</taxon>
        <taxon>Pseudotenacibaculum</taxon>
    </lineage>
</organism>
<evidence type="ECO:0000256" key="1">
    <source>
        <dbReference type="SAM" id="MobiDB-lite"/>
    </source>
</evidence>
<evidence type="ECO:0000259" key="3">
    <source>
        <dbReference type="Pfam" id="PF14905"/>
    </source>
</evidence>
<dbReference type="InterPro" id="IPR041700">
    <property type="entry name" value="OMP_b-brl_3"/>
</dbReference>
<accession>A0ABW5LUT1</accession>
<dbReference type="SUPFAM" id="SSF56935">
    <property type="entry name" value="Porins"/>
    <property type="match status" value="1"/>
</dbReference>
<dbReference type="RefSeq" id="WP_379667248.1">
    <property type="nucleotide sequence ID" value="NZ_JBHULH010000011.1"/>
</dbReference>
<sequence length="932" mass="105858">MKKEQTNSMKKIITLAFLFCTLSFFAQSRSYTIEGTLKSKSDASLLESATVHLEKLKDSSVVTYTISDKTGKFKLEGTTFDKELRLVASFVGYKSFTKKIVFDKKKIQLGTIELEDSGNLLDEVIVKSRAPITVKKDTLEFNVKSFKTKKDANVEDLLKKLPGVEVDEEGKITVNGKPVNKILVNGKPFFGDDPTITTRNLSKEIIEKVQITDTKTKSEAFTGEKGDAENQTINLTIKEENNKGYFGRVAGGKGTDDLYEFAGIVNRFNNNRRISFLGGGNNLNSPGFSFGEIQEMFGGNSFSVSSGGGFNVGGLSFGGGSGITTSQNFGATYADEFGKGFDVNGDYFYSNAESENESTRNRETILPDGTSFFTNSNSTSRTKNRNNRVNADFDIEIDSTLLVNIRPVFTRNTNESVNNQFEESSDESNNLINSSTSNNFREATANNFRNRFDVTKKFGSKGSFLKFNLRNQIDKTEVNTRFNSELEIFGTTPSTEIRNQIGDETTEFNSITTGLTYRLPIKAKKIFIDFKYDYRRDRRENERNTYDIDPVTSDQTFNTDLSTDFTFYNTRSTPSIDLTYRKDKWRFSFETGFVSRTLENSDGLRPNLSLKRTFNAIELSSNFNYRFSPKASMYTGYSLSNRPPQLNQLNPFTDISNPLNIITGNPALKPSNQNRLYFGFNNFNFQKGTGIYSYFSGSLTNNQVVSKSVIDNNLIRTTTYENVNGNYNLYGNVTYSKEVKLDTVRKIKFRASLGTGINKSVNFFNDVRYNSINRSLTPGLGFTFTWKDAFEIAPRYSVSRTRTDFDIDQFTDQDFTQHTLRIRTKTFVPKNLEWRNDIRYQYNPNVADGFQKSSWFWNATLAYSLLKDKATLSLKAYDLLNQNTNARRRATANYIEDSQSTVLSQYFMLSFSWKFNTLGTKRRQNTNFVIFD</sequence>
<dbReference type="Pfam" id="PF14905">
    <property type="entry name" value="OMP_b-brl_3"/>
    <property type="match status" value="1"/>
</dbReference>
<dbReference type="Proteomes" id="UP001597508">
    <property type="component" value="Unassembled WGS sequence"/>
</dbReference>
<evidence type="ECO:0000313" key="4">
    <source>
        <dbReference type="EMBL" id="MFD2568542.1"/>
    </source>
</evidence>
<evidence type="ECO:0000313" key="5">
    <source>
        <dbReference type="Proteomes" id="UP001597508"/>
    </source>
</evidence>
<feature type="chain" id="PRO_5047305936" evidence="2">
    <location>
        <begin position="27"/>
        <end position="932"/>
    </location>
</feature>
<protein>
    <submittedName>
        <fullName evidence="4">Outer membrane beta-barrel protein</fullName>
    </submittedName>
</protein>
<comment type="caution">
    <text evidence="4">The sequence shown here is derived from an EMBL/GenBank/DDBJ whole genome shotgun (WGS) entry which is preliminary data.</text>
</comment>
<dbReference type="Pfam" id="PF13715">
    <property type="entry name" value="CarbopepD_reg_2"/>
    <property type="match status" value="1"/>
</dbReference>
<dbReference type="InterPro" id="IPR008969">
    <property type="entry name" value="CarboxyPept-like_regulatory"/>
</dbReference>
<feature type="domain" description="Outer membrane protein beta-barrel" evidence="3">
    <location>
        <begin position="456"/>
        <end position="913"/>
    </location>
</feature>
<feature type="region of interest" description="Disordered" evidence="1">
    <location>
        <begin position="354"/>
        <end position="385"/>
    </location>
</feature>
<reference evidence="5" key="1">
    <citation type="journal article" date="2019" name="Int. J. Syst. Evol. Microbiol.">
        <title>The Global Catalogue of Microorganisms (GCM) 10K type strain sequencing project: providing services to taxonomists for standard genome sequencing and annotation.</title>
        <authorList>
            <consortium name="The Broad Institute Genomics Platform"/>
            <consortium name="The Broad Institute Genome Sequencing Center for Infectious Disease"/>
            <person name="Wu L."/>
            <person name="Ma J."/>
        </authorList>
    </citation>
    <scope>NUCLEOTIDE SEQUENCE [LARGE SCALE GENOMIC DNA]</scope>
    <source>
        <strain evidence="5">KCTC 52127</strain>
    </source>
</reference>
<dbReference type="EMBL" id="JBHULH010000011">
    <property type="protein sequence ID" value="MFD2568542.1"/>
    <property type="molecule type" value="Genomic_DNA"/>
</dbReference>
<feature type="signal peptide" evidence="2">
    <location>
        <begin position="1"/>
        <end position="26"/>
    </location>
</feature>
<feature type="compositionally biased region" description="Low complexity" evidence="1">
    <location>
        <begin position="370"/>
        <end position="381"/>
    </location>
</feature>
<keyword evidence="5" id="KW-1185">Reference proteome</keyword>
<gene>
    <name evidence="4" type="ORF">ACFSRZ_14285</name>
</gene>
<evidence type="ECO:0000256" key="2">
    <source>
        <dbReference type="SAM" id="SignalP"/>
    </source>
</evidence>